<gene>
    <name evidence="15" type="primary">mprB</name>
    <name evidence="15" type="ORF">GCM10010218_54190</name>
</gene>
<evidence type="ECO:0000256" key="3">
    <source>
        <dbReference type="ARBA" id="ARBA00012438"/>
    </source>
</evidence>
<evidence type="ECO:0000256" key="6">
    <source>
        <dbReference type="ARBA" id="ARBA00022692"/>
    </source>
</evidence>
<dbReference type="CDD" id="cd00075">
    <property type="entry name" value="HATPase"/>
    <property type="match status" value="1"/>
</dbReference>
<dbReference type="InterPro" id="IPR003594">
    <property type="entry name" value="HATPase_dom"/>
</dbReference>
<dbReference type="EC" id="2.7.13.3" evidence="3"/>
<evidence type="ECO:0000256" key="4">
    <source>
        <dbReference type="ARBA" id="ARBA00022553"/>
    </source>
</evidence>
<evidence type="ECO:0000256" key="1">
    <source>
        <dbReference type="ARBA" id="ARBA00000085"/>
    </source>
</evidence>
<name>A0A919EEM9_9ACTN</name>
<dbReference type="PANTHER" id="PTHR45436">
    <property type="entry name" value="SENSOR HISTIDINE KINASE YKOH"/>
    <property type="match status" value="1"/>
</dbReference>
<dbReference type="PROSITE" id="PS50885">
    <property type="entry name" value="HAMP"/>
    <property type="match status" value="1"/>
</dbReference>
<feature type="compositionally biased region" description="Low complexity" evidence="11">
    <location>
        <begin position="75"/>
        <end position="85"/>
    </location>
</feature>
<keyword evidence="7 15" id="KW-0418">Kinase</keyword>
<dbReference type="SMART" id="SM00387">
    <property type="entry name" value="HATPase_c"/>
    <property type="match status" value="1"/>
</dbReference>
<dbReference type="InterPro" id="IPR005467">
    <property type="entry name" value="His_kinase_dom"/>
</dbReference>
<evidence type="ECO:0000259" key="13">
    <source>
        <dbReference type="PROSITE" id="PS50109"/>
    </source>
</evidence>
<dbReference type="InterPro" id="IPR003660">
    <property type="entry name" value="HAMP_dom"/>
</dbReference>
<dbReference type="Gene3D" id="6.10.340.10">
    <property type="match status" value="1"/>
</dbReference>
<dbReference type="Pfam" id="PF00512">
    <property type="entry name" value="HisKA"/>
    <property type="match status" value="1"/>
</dbReference>
<keyword evidence="5" id="KW-0808">Transferase</keyword>
<dbReference type="InterPro" id="IPR036890">
    <property type="entry name" value="HATPase_C_sf"/>
</dbReference>
<evidence type="ECO:0000313" key="16">
    <source>
        <dbReference type="Proteomes" id="UP000638313"/>
    </source>
</evidence>
<dbReference type="PANTHER" id="PTHR45436:SF5">
    <property type="entry name" value="SENSOR HISTIDINE KINASE TRCS"/>
    <property type="match status" value="1"/>
</dbReference>
<dbReference type="Gene3D" id="3.30.565.10">
    <property type="entry name" value="Histidine kinase-like ATPase, C-terminal domain"/>
    <property type="match status" value="1"/>
</dbReference>
<dbReference type="PRINTS" id="PR00344">
    <property type="entry name" value="BCTRLSENSOR"/>
</dbReference>
<dbReference type="CDD" id="cd00082">
    <property type="entry name" value="HisKA"/>
    <property type="match status" value="1"/>
</dbReference>
<proteinExistence type="predicted"/>
<keyword evidence="6 12" id="KW-0812">Transmembrane</keyword>
<comment type="catalytic activity">
    <reaction evidence="1">
        <text>ATP + protein L-histidine = ADP + protein N-phospho-L-histidine.</text>
        <dbReference type="EC" id="2.7.13.3"/>
    </reaction>
</comment>
<reference evidence="15" key="1">
    <citation type="journal article" date="2014" name="Int. J. Syst. Evol. Microbiol.">
        <title>Complete genome sequence of Corynebacterium casei LMG S-19264T (=DSM 44701T), isolated from a smear-ripened cheese.</title>
        <authorList>
            <consortium name="US DOE Joint Genome Institute (JGI-PGF)"/>
            <person name="Walter F."/>
            <person name="Albersmeier A."/>
            <person name="Kalinowski J."/>
            <person name="Ruckert C."/>
        </authorList>
    </citation>
    <scope>NUCLEOTIDE SEQUENCE</scope>
    <source>
        <strain evidence="15">JCM 4059</strain>
    </source>
</reference>
<dbReference type="PROSITE" id="PS50109">
    <property type="entry name" value="HIS_KIN"/>
    <property type="match status" value="1"/>
</dbReference>
<dbReference type="InterPro" id="IPR004358">
    <property type="entry name" value="Sig_transdc_His_kin-like_C"/>
</dbReference>
<dbReference type="InterPro" id="IPR036097">
    <property type="entry name" value="HisK_dim/P_sf"/>
</dbReference>
<dbReference type="SUPFAM" id="SSF158472">
    <property type="entry name" value="HAMP domain-like"/>
    <property type="match status" value="1"/>
</dbReference>
<feature type="transmembrane region" description="Helical" evidence="12">
    <location>
        <begin position="7"/>
        <end position="26"/>
    </location>
</feature>
<dbReference type="GO" id="GO:0005886">
    <property type="term" value="C:plasma membrane"/>
    <property type="evidence" value="ECO:0007669"/>
    <property type="project" value="UniProtKB-SubCell"/>
</dbReference>
<dbReference type="CDD" id="cd06225">
    <property type="entry name" value="HAMP"/>
    <property type="match status" value="1"/>
</dbReference>
<keyword evidence="4" id="KW-0597">Phosphoprotein</keyword>
<dbReference type="RefSeq" id="WP_190132344.1">
    <property type="nucleotide sequence ID" value="NZ_BNBD01000014.1"/>
</dbReference>
<evidence type="ECO:0000256" key="9">
    <source>
        <dbReference type="ARBA" id="ARBA00023012"/>
    </source>
</evidence>
<dbReference type="SMART" id="SM00304">
    <property type="entry name" value="HAMP"/>
    <property type="match status" value="1"/>
</dbReference>
<dbReference type="InterPro" id="IPR050428">
    <property type="entry name" value="TCS_sensor_his_kinase"/>
</dbReference>
<keyword evidence="8 12" id="KW-1133">Transmembrane helix</keyword>
<evidence type="ECO:0000256" key="7">
    <source>
        <dbReference type="ARBA" id="ARBA00022777"/>
    </source>
</evidence>
<evidence type="ECO:0000256" key="11">
    <source>
        <dbReference type="SAM" id="MobiDB-lite"/>
    </source>
</evidence>
<dbReference type="Pfam" id="PF02518">
    <property type="entry name" value="HATPase_c"/>
    <property type="match status" value="1"/>
</dbReference>
<dbReference type="AlphaFoldDB" id="A0A919EEM9"/>
<accession>A0A919EEM9</accession>
<keyword evidence="9" id="KW-0902">Two-component regulatory system</keyword>
<dbReference type="SMART" id="SM00388">
    <property type="entry name" value="HisKA"/>
    <property type="match status" value="1"/>
</dbReference>
<evidence type="ECO:0000256" key="10">
    <source>
        <dbReference type="ARBA" id="ARBA00023136"/>
    </source>
</evidence>
<feature type="domain" description="Histidine kinase" evidence="13">
    <location>
        <begin position="227"/>
        <end position="444"/>
    </location>
</feature>
<feature type="domain" description="HAMP" evidence="14">
    <location>
        <begin position="166"/>
        <end position="219"/>
    </location>
</feature>
<evidence type="ECO:0000256" key="2">
    <source>
        <dbReference type="ARBA" id="ARBA00004236"/>
    </source>
</evidence>
<dbReference type="EMBL" id="BNBD01000014">
    <property type="protein sequence ID" value="GHF65781.1"/>
    <property type="molecule type" value="Genomic_DNA"/>
</dbReference>
<dbReference type="GO" id="GO:0000155">
    <property type="term" value="F:phosphorelay sensor kinase activity"/>
    <property type="evidence" value="ECO:0007669"/>
    <property type="project" value="InterPro"/>
</dbReference>
<dbReference type="SUPFAM" id="SSF47384">
    <property type="entry name" value="Homodimeric domain of signal transducing histidine kinase"/>
    <property type="match status" value="1"/>
</dbReference>
<organism evidence="15 16">
    <name type="scientific">Streptomyces mashuensis</name>
    <dbReference type="NCBI Taxonomy" id="33904"/>
    <lineage>
        <taxon>Bacteria</taxon>
        <taxon>Bacillati</taxon>
        <taxon>Actinomycetota</taxon>
        <taxon>Actinomycetes</taxon>
        <taxon>Kitasatosporales</taxon>
        <taxon>Streptomycetaceae</taxon>
        <taxon>Streptomyces</taxon>
    </lineage>
</organism>
<dbReference type="SUPFAM" id="SSF55874">
    <property type="entry name" value="ATPase domain of HSP90 chaperone/DNA topoisomerase II/histidine kinase"/>
    <property type="match status" value="1"/>
</dbReference>
<evidence type="ECO:0000256" key="8">
    <source>
        <dbReference type="ARBA" id="ARBA00022989"/>
    </source>
</evidence>
<evidence type="ECO:0000259" key="14">
    <source>
        <dbReference type="PROSITE" id="PS50885"/>
    </source>
</evidence>
<evidence type="ECO:0000313" key="15">
    <source>
        <dbReference type="EMBL" id="GHF65781.1"/>
    </source>
</evidence>
<keyword evidence="10 12" id="KW-0472">Membrane</keyword>
<dbReference type="InterPro" id="IPR003661">
    <property type="entry name" value="HisK_dim/P_dom"/>
</dbReference>
<comment type="caution">
    <text evidence="15">The sequence shown here is derived from an EMBL/GenBank/DDBJ whole genome shotgun (WGS) entry which is preliminary data.</text>
</comment>
<evidence type="ECO:0000256" key="12">
    <source>
        <dbReference type="SAM" id="Phobius"/>
    </source>
</evidence>
<comment type="subcellular location">
    <subcellularLocation>
        <location evidence="2">Cell membrane</location>
    </subcellularLocation>
</comment>
<feature type="region of interest" description="Disordered" evidence="11">
    <location>
        <begin position="53"/>
        <end position="98"/>
    </location>
</feature>
<dbReference type="Pfam" id="PF00672">
    <property type="entry name" value="HAMP"/>
    <property type="match status" value="1"/>
</dbReference>
<dbReference type="Gene3D" id="1.10.287.130">
    <property type="match status" value="1"/>
</dbReference>
<keyword evidence="16" id="KW-1185">Reference proteome</keyword>
<reference evidence="15" key="2">
    <citation type="submission" date="2020-09" db="EMBL/GenBank/DDBJ databases">
        <authorList>
            <person name="Sun Q."/>
            <person name="Ohkuma M."/>
        </authorList>
    </citation>
    <scope>NUCLEOTIDE SEQUENCE</scope>
    <source>
        <strain evidence="15">JCM 4059</strain>
    </source>
</reference>
<evidence type="ECO:0000256" key="5">
    <source>
        <dbReference type="ARBA" id="ARBA00022679"/>
    </source>
</evidence>
<dbReference type="Proteomes" id="UP000638313">
    <property type="component" value="Unassembled WGS sequence"/>
</dbReference>
<protein>
    <recommendedName>
        <fullName evidence="3">histidine kinase</fullName>
        <ecNumber evidence="3">2.7.13.3</ecNumber>
    </recommendedName>
</protein>
<sequence>MLRTKVTFVVVAAATFAITLTTFLSYRHVGGLVGEELERGLLDRGDTVVALLDTGRTPPPRPEFTEQVLRPDGTALPPAGGRAPLPVSPGAREVARTGAGSDLRDAVVDGAEYGILTRPLRGGGAVMIGQSYRGAEALENAFMWRVTWTAVAAVGGAALLSWLALGRILRPVNRLVRATRQITTTQDLSAALPPAGGGEIGELTRGFDAMLSALRRSRAQQQQLVQDAGHELRTPLTSVRGSAELLQRARGRLAPEDEEQILDTLVTETVALDDLVRELVELATDRYTGEEPQAVDLAAVAQDAAHRCRQRTGRTVMVTAAVMDGGRAGADGAGPVHARPRAVQRCVDNLIGNAVKFSPADTPVTVEVDGCRLSVRDHGPGIPPGEERTVFDRFHRGPGTQGTPGSGLGLAIVHDLVTTDGGTVFARTAEDGGAVVGFTLPPHAPLRGGRRRERS</sequence>